<name>A0ABU3BQB3_9BACT</name>
<dbReference type="InterPro" id="IPR036097">
    <property type="entry name" value="HisK_dim/P_sf"/>
</dbReference>
<dbReference type="SUPFAM" id="SSF55785">
    <property type="entry name" value="PYP-like sensor domain (PAS domain)"/>
    <property type="match status" value="1"/>
</dbReference>
<dbReference type="Gene3D" id="1.10.287.130">
    <property type="match status" value="1"/>
</dbReference>
<evidence type="ECO:0000256" key="7">
    <source>
        <dbReference type="SAM" id="SignalP"/>
    </source>
</evidence>
<dbReference type="InterPro" id="IPR003594">
    <property type="entry name" value="HATPase_dom"/>
</dbReference>
<accession>A0ABU3BQB3</accession>
<sequence length="654" mass="68184">MRTRTWLALALVAAAPPAAAQRPEPIADVLHDADGDRVPDRVGQTVTVAGWASADQGAFGSSPADLYVQDGRGGVAVGGGVLADGRRVRAGEPVVVTGTLGFRNGVAMIEPRALERGAGRSRAPAPLPYDAADAEGLEGRLVEVEGTVVGQNDVGAGRALLVSLDDLSLVVVFAFEGQPRPVSFEGLGAGDRVRAVGVAGQYDRLAPYDESYQIYPRSPADVERAGISASAYRWGALGAGVLFLLAFGASVALRAQVRRRVEALRASEARYHTLVDRASDAVFVHGLDGEDAELNRAARAIMGVAEGEAAPPLIGSVAEADRPLARDHMRRLQAVGNARTDLRVVLPDGSERLLEFESQVIDVGGTQRVLSLGRDVGARRDYERGLVEAREAAEETARVKSAFLANMSHEIRTPLTAVIGFADLLMDEVDRDARGLVEAIETGGRRLLATLNSVLDLARLDAHTEALRPVPLDVVGHVEGSATLLRPAAEARGLRLDVVAPDGPVPATLDAGALDRILTNLVGNAVKFTERGGVTVEVGVCPDDAAVVLRVADTGIGISKDFLPSLFDEFRQQSEGDARSHEGSGLGLAITQRLVDLMGGTIATESAPGVGTTFTVTLPRGAAAPPTAPLAETPAAGRGGAANEHAPAPVLRAA</sequence>
<evidence type="ECO:0000256" key="4">
    <source>
        <dbReference type="ARBA" id="ARBA00022679"/>
    </source>
</evidence>
<feature type="compositionally biased region" description="Low complexity" evidence="6">
    <location>
        <begin position="622"/>
        <end position="636"/>
    </location>
</feature>
<protein>
    <recommendedName>
        <fullName evidence="2">histidine kinase</fullName>
        <ecNumber evidence="2">2.7.13.3</ecNumber>
    </recommendedName>
</protein>
<keyword evidence="11" id="KW-1185">Reference proteome</keyword>
<dbReference type="Proteomes" id="UP001267426">
    <property type="component" value="Unassembled WGS sequence"/>
</dbReference>
<organism evidence="10 11">
    <name type="scientific">Rubrivirga litoralis</name>
    <dbReference type="NCBI Taxonomy" id="3075598"/>
    <lineage>
        <taxon>Bacteria</taxon>
        <taxon>Pseudomonadati</taxon>
        <taxon>Rhodothermota</taxon>
        <taxon>Rhodothermia</taxon>
        <taxon>Rhodothermales</taxon>
        <taxon>Rubricoccaceae</taxon>
        <taxon>Rubrivirga</taxon>
    </lineage>
</organism>
<dbReference type="EC" id="2.7.13.3" evidence="2"/>
<feature type="domain" description="Histidine kinase" evidence="8">
    <location>
        <begin position="406"/>
        <end position="622"/>
    </location>
</feature>
<evidence type="ECO:0000259" key="9">
    <source>
        <dbReference type="PROSITE" id="PS50112"/>
    </source>
</evidence>
<dbReference type="PROSITE" id="PS50112">
    <property type="entry name" value="PAS"/>
    <property type="match status" value="1"/>
</dbReference>
<dbReference type="GO" id="GO:0016301">
    <property type="term" value="F:kinase activity"/>
    <property type="evidence" value="ECO:0007669"/>
    <property type="project" value="UniProtKB-KW"/>
</dbReference>
<dbReference type="InterPro" id="IPR003661">
    <property type="entry name" value="HisK_dim/P_dom"/>
</dbReference>
<comment type="caution">
    <text evidence="10">The sequence shown here is derived from an EMBL/GenBank/DDBJ whole genome shotgun (WGS) entry which is preliminary data.</text>
</comment>
<evidence type="ECO:0000256" key="3">
    <source>
        <dbReference type="ARBA" id="ARBA00022553"/>
    </source>
</evidence>
<evidence type="ECO:0000256" key="6">
    <source>
        <dbReference type="SAM" id="MobiDB-lite"/>
    </source>
</evidence>
<dbReference type="SUPFAM" id="SSF55874">
    <property type="entry name" value="ATPase domain of HSP90 chaperone/DNA topoisomerase II/histidine kinase"/>
    <property type="match status" value="1"/>
</dbReference>
<dbReference type="RefSeq" id="WP_311662821.1">
    <property type="nucleotide sequence ID" value="NZ_JAVRHT010000013.1"/>
</dbReference>
<evidence type="ECO:0000256" key="5">
    <source>
        <dbReference type="ARBA" id="ARBA00022777"/>
    </source>
</evidence>
<evidence type="ECO:0000259" key="8">
    <source>
        <dbReference type="PROSITE" id="PS50109"/>
    </source>
</evidence>
<dbReference type="NCBIfam" id="TIGR00229">
    <property type="entry name" value="sensory_box"/>
    <property type="match status" value="1"/>
</dbReference>
<dbReference type="SUPFAM" id="SSF47384">
    <property type="entry name" value="Homodimeric domain of signal transducing histidine kinase"/>
    <property type="match status" value="1"/>
</dbReference>
<dbReference type="InterPro" id="IPR004358">
    <property type="entry name" value="Sig_transdc_His_kin-like_C"/>
</dbReference>
<feature type="signal peptide" evidence="7">
    <location>
        <begin position="1"/>
        <end position="20"/>
    </location>
</feature>
<dbReference type="InterPro" id="IPR036890">
    <property type="entry name" value="HATPase_C_sf"/>
</dbReference>
<feature type="domain" description="PAS" evidence="9">
    <location>
        <begin position="267"/>
        <end position="308"/>
    </location>
</feature>
<dbReference type="CDD" id="cd16922">
    <property type="entry name" value="HATPase_EvgS-ArcB-TorS-like"/>
    <property type="match status" value="1"/>
</dbReference>
<dbReference type="CDD" id="cd00082">
    <property type="entry name" value="HisKA"/>
    <property type="match status" value="1"/>
</dbReference>
<dbReference type="PANTHER" id="PTHR43047">
    <property type="entry name" value="TWO-COMPONENT HISTIDINE PROTEIN KINASE"/>
    <property type="match status" value="1"/>
</dbReference>
<evidence type="ECO:0000313" key="11">
    <source>
        <dbReference type="Proteomes" id="UP001267426"/>
    </source>
</evidence>
<dbReference type="InterPro" id="IPR005467">
    <property type="entry name" value="His_kinase_dom"/>
</dbReference>
<dbReference type="Gene3D" id="3.30.565.10">
    <property type="entry name" value="Histidine kinase-like ATPase, C-terminal domain"/>
    <property type="match status" value="1"/>
</dbReference>
<dbReference type="Gene3D" id="3.30.450.20">
    <property type="entry name" value="PAS domain"/>
    <property type="match status" value="1"/>
</dbReference>
<comment type="catalytic activity">
    <reaction evidence="1">
        <text>ATP + protein L-histidine = ADP + protein N-phospho-L-histidine.</text>
        <dbReference type="EC" id="2.7.13.3"/>
    </reaction>
</comment>
<evidence type="ECO:0000256" key="2">
    <source>
        <dbReference type="ARBA" id="ARBA00012438"/>
    </source>
</evidence>
<keyword evidence="4" id="KW-0808">Transferase</keyword>
<dbReference type="EMBL" id="JAVRHT010000013">
    <property type="protein sequence ID" value="MDT0631478.1"/>
    <property type="molecule type" value="Genomic_DNA"/>
</dbReference>
<gene>
    <name evidence="10" type="ORF">RM540_06905</name>
</gene>
<keyword evidence="5 10" id="KW-0418">Kinase</keyword>
<feature type="region of interest" description="Disordered" evidence="6">
    <location>
        <begin position="621"/>
        <end position="654"/>
    </location>
</feature>
<dbReference type="PROSITE" id="PS50109">
    <property type="entry name" value="HIS_KIN"/>
    <property type="match status" value="1"/>
</dbReference>
<evidence type="ECO:0000313" key="10">
    <source>
        <dbReference type="EMBL" id="MDT0631478.1"/>
    </source>
</evidence>
<dbReference type="Pfam" id="PF00512">
    <property type="entry name" value="HisKA"/>
    <property type="match status" value="1"/>
</dbReference>
<dbReference type="Pfam" id="PF02518">
    <property type="entry name" value="HATPase_c"/>
    <property type="match status" value="1"/>
</dbReference>
<evidence type="ECO:0000256" key="1">
    <source>
        <dbReference type="ARBA" id="ARBA00000085"/>
    </source>
</evidence>
<proteinExistence type="predicted"/>
<reference evidence="10 11" key="1">
    <citation type="submission" date="2023-09" db="EMBL/GenBank/DDBJ databases">
        <authorList>
            <person name="Rey-Velasco X."/>
        </authorList>
    </citation>
    <scope>NUCLEOTIDE SEQUENCE [LARGE SCALE GENOMIC DNA]</scope>
    <source>
        <strain evidence="10 11">F394</strain>
    </source>
</reference>
<dbReference type="InterPro" id="IPR035965">
    <property type="entry name" value="PAS-like_dom_sf"/>
</dbReference>
<dbReference type="SMART" id="SM00387">
    <property type="entry name" value="HATPase_c"/>
    <property type="match status" value="1"/>
</dbReference>
<keyword evidence="3" id="KW-0597">Phosphoprotein</keyword>
<dbReference type="PRINTS" id="PR00344">
    <property type="entry name" value="BCTRLSENSOR"/>
</dbReference>
<keyword evidence="7" id="KW-0732">Signal</keyword>
<dbReference type="SMART" id="SM00388">
    <property type="entry name" value="HisKA"/>
    <property type="match status" value="1"/>
</dbReference>
<dbReference type="CDD" id="cd00130">
    <property type="entry name" value="PAS"/>
    <property type="match status" value="1"/>
</dbReference>
<dbReference type="InterPro" id="IPR000014">
    <property type="entry name" value="PAS"/>
</dbReference>
<feature type="chain" id="PRO_5045766375" description="histidine kinase" evidence="7">
    <location>
        <begin position="21"/>
        <end position="654"/>
    </location>
</feature>